<reference evidence="4 5" key="1">
    <citation type="submission" date="2020-08" db="EMBL/GenBank/DDBJ databases">
        <title>Genomic Encyclopedia of Type Strains, Phase IV (KMG-IV): sequencing the most valuable type-strain genomes for metagenomic binning, comparative biology and taxonomic classification.</title>
        <authorList>
            <person name="Goeker M."/>
        </authorList>
    </citation>
    <scope>NUCLEOTIDE SEQUENCE [LARGE SCALE GENOMIC DNA]</scope>
    <source>
        <strain evidence="4 5">DSM 26736</strain>
    </source>
</reference>
<dbReference type="InterPro" id="IPR010563">
    <property type="entry name" value="TraK_N"/>
</dbReference>
<keyword evidence="1" id="KW-1133">Transmembrane helix</keyword>
<dbReference type="Pfam" id="PF23536">
    <property type="entry name" value="TraK_C"/>
    <property type="match status" value="1"/>
</dbReference>
<feature type="domain" description="TraK C-terminal" evidence="3">
    <location>
        <begin position="165"/>
        <end position="264"/>
    </location>
</feature>
<keyword evidence="1" id="KW-0472">Membrane</keyword>
<evidence type="ECO:0000313" key="4">
    <source>
        <dbReference type="EMBL" id="MBB5712357.1"/>
    </source>
</evidence>
<name>A0A840YFY1_9SPHN</name>
<evidence type="ECO:0000313" key="5">
    <source>
        <dbReference type="Proteomes" id="UP000527143"/>
    </source>
</evidence>
<gene>
    <name evidence="4" type="ORF">FHT02_003616</name>
</gene>
<sequence length="269" mass="28331">MTGYLAFGSAVLGTALAARLCMLSRLLGAALIGLALFFLAKPALAAADQTLQASDGSQVSCSASAKDLTRISLVEDEFASVSKINTGNAADDFSVVNEPVRGDIYLSVPDGFARPALSFFATSKRGYVYKFVCRVAGDQAVQVFISNPAIAKAELAENGPGKPQVTSEEAAVDLVQAMYANRVSDGFEMRQRSLRPVYVGNLKVQMIAEYRGDDLTGRVLRIENKGPAEAVLTEATVAPPSTLAVSIVEPKLAAGKVTTAYLVSRTTGN</sequence>
<dbReference type="Pfam" id="PF06586">
    <property type="entry name" value="TraK_N"/>
    <property type="match status" value="1"/>
</dbReference>
<feature type="transmembrane region" description="Helical" evidence="1">
    <location>
        <begin position="27"/>
        <end position="47"/>
    </location>
</feature>
<evidence type="ECO:0000256" key="1">
    <source>
        <dbReference type="SAM" id="Phobius"/>
    </source>
</evidence>
<protein>
    <submittedName>
        <fullName evidence="4">Conjugal transfer pilus assembly protein TraK</fullName>
    </submittedName>
</protein>
<dbReference type="InterPro" id="IPR055397">
    <property type="entry name" value="TraK_C"/>
</dbReference>
<evidence type="ECO:0000259" key="3">
    <source>
        <dbReference type="Pfam" id="PF23536"/>
    </source>
</evidence>
<dbReference type="Proteomes" id="UP000527143">
    <property type="component" value="Unassembled WGS sequence"/>
</dbReference>
<keyword evidence="5" id="KW-1185">Reference proteome</keyword>
<dbReference type="AlphaFoldDB" id="A0A840YFY1"/>
<comment type="caution">
    <text evidence="4">The sequence shown here is derived from an EMBL/GenBank/DDBJ whole genome shotgun (WGS) entry which is preliminary data.</text>
</comment>
<accession>A0A840YFY1</accession>
<organism evidence="4 5">
    <name type="scientific">Sphingomonas xinjiangensis</name>
    <dbReference type="NCBI Taxonomy" id="643568"/>
    <lineage>
        <taxon>Bacteria</taxon>
        <taxon>Pseudomonadati</taxon>
        <taxon>Pseudomonadota</taxon>
        <taxon>Alphaproteobacteria</taxon>
        <taxon>Sphingomonadales</taxon>
        <taxon>Sphingomonadaceae</taxon>
        <taxon>Sphingomonas</taxon>
    </lineage>
</organism>
<dbReference type="EMBL" id="JACIJF010000016">
    <property type="protein sequence ID" value="MBB5712357.1"/>
    <property type="molecule type" value="Genomic_DNA"/>
</dbReference>
<keyword evidence="1" id="KW-0812">Transmembrane</keyword>
<feature type="domain" description="TraK N-terminal" evidence="2">
    <location>
        <begin position="52"/>
        <end position="152"/>
    </location>
</feature>
<proteinExistence type="predicted"/>
<dbReference type="RefSeq" id="WP_184090751.1">
    <property type="nucleotide sequence ID" value="NZ_JACIJF010000016.1"/>
</dbReference>
<evidence type="ECO:0000259" key="2">
    <source>
        <dbReference type="Pfam" id="PF06586"/>
    </source>
</evidence>